<dbReference type="CDD" id="cd00201">
    <property type="entry name" value="WW"/>
    <property type="match status" value="2"/>
</dbReference>
<evidence type="ECO:0000256" key="1">
    <source>
        <dbReference type="ARBA" id="ARBA00004109"/>
    </source>
</evidence>
<dbReference type="AlphaFoldDB" id="A0A8C6VZH7"/>
<dbReference type="GO" id="GO:0005685">
    <property type="term" value="C:U1 snRNP"/>
    <property type="evidence" value="ECO:0007669"/>
    <property type="project" value="TreeGrafter"/>
</dbReference>
<keyword evidence="3" id="KW-0488">Methylation</keyword>
<proteinExistence type="inferred from homology"/>
<evidence type="ECO:0000256" key="12">
    <source>
        <dbReference type="ARBA" id="ARBA00057440"/>
    </source>
</evidence>
<dbReference type="GO" id="GO:0016363">
    <property type="term" value="C:nuclear matrix"/>
    <property type="evidence" value="ECO:0007669"/>
    <property type="project" value="UniProtKB-SubCell"/>
</dbReference>
<reference evidence="25" key="2">
    <citation type="submission" date="2025-08" db="UniProtKB">
        <authorList>
            <consortium name="Ensembl"/>
        </authorList>
    </citation>
    <scope>IDENTIFICATION</scope>
</reference>
<accession>A0A8C6VZH7</accession>
<comment type="subunit">
    <text evidence="14">Interacts with the N-terminus of HD.</text>
</comment>
<dbReference type="Pfam" id="PF00397">
    <property type="entry name" value="WW"/>
    <property type="match status" value="2"/>
</dbReference>
<feature type="coiled-coil region" evidence="21">
    <location>
        <begin position="380"/>
        <end position="412"/>
    </location>
</feature>
<evidence type="ECO:0000256" key="16">
    <source>
        <dbReference type="ARBA" id="ARBA00072041"/>
    </source>
</evidence>
<keyword evidence="11" id="KW-0539">Nucleus</keyword>
<sequence length="707" mass="82683">MIPPRIPAASVQPTGPPGVDSTAAAPGTTSTANGSPQEEQPKKKSVWTEHKSLDRKTYYYNTETKQSTWEKPDELKSPAEQLLSKCPWKEYKSDTGKPYYYNSQTKESRWTKPKELEDLEGKEKDQPSNVSHALLLLPCSANDLMHKQLELMLLQFDSQKLNKLIPVMSFFALSVEVKEEERPELQKKTYKWNTKEEAKQAFKELLKEKGVASNSSWEQAMKLIINDPRYSALPKLSEKKQAFNAYKVQTEKEEKEEARIKYKESKETFQRFLENNEKMTSTTRYKKAEQMFSELEVWSCVPERDRLEIYEDVLFYLAKKEKEQAKQLRKRNWEALKNILDNMANVTYRTTWSEAQQYLLDNPTFAEDEELQNMDKEDALICFEEHIRALEKEEEEEKQKTLLRERRRQRKNRESFQKFLDELHDHGQLHSMSSWMEMYPALSSNMRFASMLGQPGSTPLDLFKFYVEDLKARYHDEKRIIKDILKDKGFSVEVNTSFDDFGSVISSDKRATTLDAGNIKLAFNSLLEKAEAREREREKEEARKMKRKEAAFKTMLKQATPPLEPDASWEEVRERFLKESAFEDVTLESERKRIFKDFMHVLEASESEDEDYHKKKKRSQSKSPSERSSSGESERSYKKSKKHKKKGKKRRHKSVSTQAFCGFKVPQTRETDLGFPAQGGWDTSGSELSEGELEKRRRTLLEQLDAP</sequence>
<feature type="domain" description="FF" evidence="24">
    <location>
        <begin position="262"/>
        <end position="316"/>
    </location>
</feature>
<dbReference type="Pfam" id="PF25432">
    <property type="entry name" value="FF_PRPF40A"/>
    <property type="match status" value="1"/>
</dbReference>
<dbReference type="FunFam" id="1.10.10.440:FF:000009">
    <property type="entry name" value="pre-mRNA-processing factor 40 homolog A isoform X1"/>
    <property type="match status" value="1"/>
</dbReference>
<keyword evidence="5" id="KW-0597">Phosphoprotein</keyword>
<dbReference type="GO" id="GO:0016607">
    <property type="term" value="C:nuclear speck"/>
    <property type="evidence" value="ECO:0007669"/>
    <property type="project" value="UniProtKB-SubCell"/>
</dbReference>
<evidence type="ECO:0000256" key="20">
    <source>
        <dbReference type="ARBA" id="ARBA00080815"/>
    </source>
</evidence>
<feature type="domain" description="FF" evidence="24">
    <location>
        <begin position="409"/>
        <end position="469"/>
    </location>
</feature>
<keyword evidence="8" id="KW-0832">Ubl conjugation</keyword>
<dbReference type="PANTHER" id="PTHR11864">
    <property type="entry name" value="PRE-MRNA-PROCESSING PROTEIN PRP40"/>
    <property type="match status" value="1"/>
</dbReference>
<feature type="compositionally biased region" description="Basic and acidic residues" evidence="22">
    <location>
        <begin position="39"/>
        <end position="49"/>
    </location>
</feature>
<name>A0A8C6VZH7_NOTFU</name>
<evidence type="ECO:0000259" key="24">
    <source>
        <dbReference type="PROSITE" id="PS51676"/>
    </source>
</evidence>
<dbReference type="InterPro" id="IPR001202">
    <property type="entry name" value="WW_dom"/>
</dbReference>
<feature type="domain" description="FF" evidence="24">
    <location>
        <begin position="474"/>
        <end position="529"/>
    </location>
</feature>
<evidence type="ECO:0000256" key="4">
    <source>
        <dbReference type="ARBA" id="ARBA00022499"/>
    </source>
</evidence>
<evidence type="ECO:0000256" key="6">
    <source>
        <dbReference type="ARBA" id="ARBA00022664"/>
    </source>
</evidence>
<feature type="compositionally biased region" description="Basic residues" evidence="22">
    <location>
        <begin position="638"/>
        <end position="654"/>
    </location>
</feature>
<evidence type="ECO:0000256" key="14">
    <source>
        <dbReference type="ARBA" id="ARBA00063790"/>
    </source>
</evidence>
<feature type="compositionally biased region" description="Low complexity" evidence="22">
    <location>
        <begin position="621"/>
        <end position="631"/>
    </location>
</feature>
<comment type="subcellular location">
    <subcellularLocation>
        <location evidence="1">Nucleus matrix</location>
    </subcellularLocation>
    <subcellularLocation>
        <location evidence="2">Nucleus speckle</location>
    </subcellularLocation>
</comment>
<gene>
    <name evidence="25" type="primary">PRPF40A</name>
    <name evidence="25" type="synonym">prpf40a</name>
</gene>
<dbReference type="FunFam" id="1.10.10.440:FF:000002">
    <property type="entry name" value="pre-mRNA-processing factor 40 homolog A isoform X1"/>
    <property type="match status" value="1"/>
</dbReference>
<feature type="region of interest" description="Disordered" evidence="22">
    <location>
        <begin position="606"/>
        <end position="707"/>
    </location>
</feature>
<evidence type="ECO:0000256" key="17">
    <source>
        <dbReference type="ARBA" id="ARBA00075613"/>
    </source>
</evidence>
<keyword evidence="21" id="KW-0175">Coiled coil</keyword>
<dbReference type="SMART" id="SM00441">
    <property type="entry name" value="FF"/>
    <property type="match status" value="4"/>
</dbReference>
<evidence type="ECO:0000313" key="25">
    <source>
        <dbReference type="Ensembl" id="ENSNFUP00015051768.1"/>
    </source>
</evidence>
<dbReference type="InterPro" id="IPR039726">
    <property type="entry name" value="Prp40-like"/>
</dbReference>
<feature type="domain" description="FF" evidence="24">
    <location>
        <begin position="544"/>
        <end position="601"/>
    </location>
</feature>
<keyword evidence="4" id="KW-1017">Isopeptide bond</keyword>
<dbReference type="FunFam" id="1.10.10.440:FF:000015">
    <property type="entry name" value="pre-mRNA-processing factor 40 homolog B isoform X2"/>
    <property type="match status" value="1"/>
</dbReference>
<evidence type="ECO:0000313" key="26">
    <source>
        <dbReference type="Proteomes" id="UP000694548"/>
    </source>
</evidence>
<dbReference type="FunFam" id="1.10.10.440:FF:000003">
    <property type="entry name" value="Pre-mRNA processing factor 40 homolog A"/>
    <property type="match status" value="1"/>
</dbReference>
<keyword evidence="9" id="KW-0007">Acetylation</keyword>
<dbReference type="Ensembl" id="ENSNFUT00015053983.1">
    <property type="protein sequence ID" value="ENSNFUP00015051768.1"/>
    <property type="gene ID" value="ENSNFUG00015023839.1"/>
</dbReference>
<feature type="domain" description="WW" evidence="23">
    <location>
        <begin position="87"/>
        <end position="115"/>
    </location>
</feature>
<evidence type="ECO:0000256" key="10">
    <source>
        <dbReference type="ARBA" id="ARBA00023187"/>
    </source>
</evidence>
<evidence type="ECO:0000256" key="15">
    <source>
        <dbReference type="ARBA" id="ARBA00072039"/>
    </source>
</evidence>
<evidence type="ECO:0000256" key="5">
    <source>
        <dbReference type="ARBA" id="ARBA00022553"/>
    </source>
</evidence>
<comment type="similarity">
    <text evidence="13">Belongs to the PRPF40 family.</text>
</comment>
<feature type="domain" description="FF" evidence="24">
    <location>
        <begin position="329"/>
        <end position="389"/>
    </location>
</feature>
<dbReference type="PROSITE" id="PS50020">
    <property type="entry name" value="WW_DOMAIN_2"/>
    <property type="match status" value="2"/>
</dbReference>
<evidence type="ECO:0000256" key="9">
    <source>
        <dbReference type="ARBA" id="ARBA00022990"/>
    </source>
</evidence>
<dbReference type="PROSITE" id="PS01159">
    <property type="entry name" value="WW_DOMAIN_1"/>
    <property type="match status" value="2"/>
</dbReference>
<dbReference type="InterPro" id="IPR036020">
    <property type="entry name" value="WW_dom_sf"/>
</dbReference>
<dbReference type="Pfam" id="PF01846">
    <property type="entry name" value="FF"/>
    <property type="match status" value="3"/>
</dbReference>
<dbReference type="SUPFAM" id="SSF51045">
    <property type="entry name" value="WW domain"/>
    <property type="match status" value="2"/>
</dbReference>
<evidence type="ECO:0000256" key="13">
    <source>
        <dbReference type="ARBA" id="ARBA00061317"/>
    </source>
</evidence>
<evidence type="ECO:0000256" key="3">
    <source>
        <dbReference type="ARBA" id="ARBA00022481"/>
    </source>
</evidence>
<feature type="domain" description="WW" evidence="23">
    <location>
        <begin position="47"/>
        <end position="74"/>
    </location>
</feature>
<dbReference type="InterPro" id="IPR002713">
    <property type="entry name" value="FF_domain"/>
</dbReference>
<dbReference type="GO" id="GO:0045292">
    <property type="term" value="P:mRNA cis splicing, via spliceosome"/>
    <property type="evidence" value="ECO:0007669"/>
    <property type="project" value="InterPro"/>
</dbReference>
<feature type="region of interest" description="Disordered" evidence="22">
    <location>
        <begin position="1"/>
        <end position="49"/>
    </location>
</feature>
<dbReference type="FunFam" id="1.10.10.440:FF:000011">
    <property type="entry name" value="pre-mRNA-processing factor 40 homolog A isoform X1"/>
    <property type="match status" value="1"/>
</dbReference>
<dbReference type="InterPro" id="IPR036517">
    <property type="entry name" value="FF_domain_sf"/>
</dbReference>
<dbReference type="PROSITE" id="PS51676">
    <property type="entry name" value="FF"/>
    <property type="match status" value="6"/>
</dbReference>
<dbReference type="GO" id="GO:0003723">
    <property type="term" value="F:RNA binding"/>
    <property type="evidence" value="ECO:0007669"/>
    <property type="project" value="TreeGrafter"/>
</dbReference>
<evidence type="ECO:0000256" key="8">
    <source>
        <dbReference type="ARBA" id="ARBA00022843"/>
    </source>
</evidence>
<evidence type="ECO:0000256" key="2">
    <source>
        <dbReference type="ARBA" id="ARBA00004324"/>
    </source>
</evidence>
<evidence type="ECO:0000256" key="19">
    <source>
        <dbReference type="ARBA" id="ARBA00080326"/>
    </source>
</evidence>
<keyword evidence="6" id="KW-0507">mRNA processing</keyword>
<feature type="compositionally biased region" description="Low complexity" evidence="22">
    <location>
        <begin position="21"/>
        <end position="35"/>
    </location>
</feature>
<dbReference type="GO" id="GO:0071004">
    <property type="term" value="C:U2-type prespliceosome"/>
    <property type="evidence" value="ECO:0007669"/>
    <property type="project" value="TreeGrafter"/>
</dbReference>
<evidence type="ECO:0000256" key="22">
    <source>
        <dbReference type="SAM" id="MobiDB-lite"/>
    </source>
</evidence>
<keyword evidence="10" id="KW-0508">mRNA splicing</keyword>
<dbReference type="FunFam" id="2.20.70.10:FF:000102">
    <property type="entry name" value="Pre-mRNA-processing factor 40 homolog B"/>
    <property type="match status" value="1"/>
</dbReference>
<dbReference type="Proteomes" id="UP000694548">
    <property type="component" value="Chromosome sgr14"/>
</dbReference>
<organism evidence="25 26">
    <name type="scientific">Nothobranchius furzeri</name>
    <name type="common">Turquoise killifish</name>
    <dbReference type="NCBI Taxonomy" id="105023"/>
    <lineage>
        <taxon>Eukaryota</taxon>
        <taxon>Metazoa</taxon>
        <taxon>Chordata</taxon>
        <taxon>Craniata</taxon>
        <taxon>Vertebrata</taxon>
        <taxon>Euteleostomi</taxon>
        <taxon>Actinopterygii</taxon>
        <taxon>Neopterygii</taxon>
        <taxon>Teleostei</taxon>
        <taxon>Neoteleostei</taxon>
        <taxon>Acanthomorphata</taxon>
        <taxon>Ovalentaria</taxon>
        <taxon>Atherinomorphae</taxon>
        <taxon>Cyprinodontiformes</taxon>
        <taxon>Nothobranchiidae</taxon>
        <taxon>Nothobranchius</taxon>
    </lineage>
</organism>
<dbReference type="SUPFAM" id="SSF81698">
    <property type="entry name" value="FF domain"/>
    <property type="match status" value="5"/>
</dbReference>
<reference evidence="25" key="3">
    <citation type="submission" date="2025-09" db="UniProtKB">
        <authorList>
            <consortium name="Ensembl"/>
        </authorList>
    </citation>
    <scope>IDENTIFICATION</scope>
</reference>
<evidence type="ECO:0000256" key="18">
    <source>
        <dbReference type="ARBA" id="ARBA00078214"/>
    </source>
</evidence>
<dbReference type="PANTHER" id="PTHR11864:SF0">
    <property type="entry name" value="PRP40 PRE-MRNA PROCESSING FACTOR 40 HOMOLOG A (YEAST)"/>
    <property type="match status" value="1"/>
</dbReference>
<evidence type="ECO:0000256" key="21">
    <source>
        <dbReference type="SAM" id="Coils"/>
    </source>
</evidence>
<dbReference type="Gene3D" id="1.10.10.440">
    <property type="entry name" value="FF domain"/>
    <property type="match status" value="5"/>
</dbReference>
<evidence type="ECO:0000256" key="11">
    <source>
        <dbReference type="ARBA" id="ARBA00023242"/>
    </source>
</evidence>
<dbReference type="SMART" id="SM00456">
    <property type="entry name" value="WW"/>
    <property type="match status" value="2"/>
</dbReference>
<keyword evidence="26" id="KW-1185">Reference proteome</keyword>
<evidence type="ECO:0000256" key="7">
    <source>
        <dbReference type="ARBA" id="ARBA00022737"/>
    </source>
</evidence>
<keyword evidence="7" id="KW-0677">Repeat</keyword>
<dbReference type="Gene3D" id="2.20.70.10">
    <property type="match status" value="2"/>
</dbReference>
<feature type="domain" description="FF" evidence="24">
    <location>
        <begin position="195"/>
        <end position="249"/>
    </location>
</feature>
<dbReference type="GeneTree" id="ENSGT00930000150980"/>
<reference evidence="25" key="1">
    <citation type="submission" date="2014-08" db="EMBL/GenBank/DDBJ databases">
        <authorList>
            <person name="Senf B."/>
            <person name="Petzold A."/>
            <person name="Downie B.R."/>
            <person name="Koch P."/>
            <person name="Platzer M."/>
        </authorList>
    </citation>
    <scope>NUCLEOTIDE SEQUENCE [LARGE SCALE GENOMIC DNA]</scope>
    <source>
        <strain evidence="25">GRZ</strain>
    </source>
</reference>
<protein>
    <recommendedName>
        <fullName evidence="16">Pre-mRNA-processing factor 40 homolog A</fullName>
    </recommendedName>
    <alternativeName>
        <fullName evidence="18">Formin-binding protein 11</fullName>
    </alternativeName>
    <alternativeName>
        <fullName evidence="20">Formin-binding protein 3</fullName>
    </alternativeName>
    <alternativeName>
        <fullName evidence="17">Huntingtin yeast partner C</fullName>
    </alternativeName>
    <alternativeName>
        <fullName evidence="19">Huntingtin-interacting protein C</fullName>
    </alternativeName>
    <alternativeName>
        <fullName evidence="15">Pre-mRNA-processing factor 40 homolog B</fullName>
    </alternativeName>
</protein>
<comment type="function">
    <text evidence="12">Binds to WASL/N-WASP and suppresses its translocation from the nucleus to the cytoplasm, thereby inhibiting its cytoplasmic function. Plays a role in the regulation of cell morphology and cytoskeletal organization. Required in the control of cell shape and migration. May play a role in cytokinesis. May be involved in pre-mRNA splicing.</text>
</comment>
<evidence type="ECO:0000259" key="23">
    <source>
        <dbReference type="PROSITE" id="PS50020"/>
    </source>
</evidence>